<accession>A0A2V1GZ12</accession>
<keyword evidence="4" id="KW-0862">Zinc</keyword>
<dbReference type="OrthoDB" id="9802991at2"/>
<reference evidence="6 7" key="1">
    <citation type="submission" date="2018-04" db="EMBL/GenBank/DDBJ databases">
        <title>Thalassorhabdus spongiae gen. nov., sp. nov., isolated from a marine sponge in South-West Iceland.</title>
        <authorList>
            <person name="Knobloch S."/>
            <person name="Daussin A."/>
            <person name="Johannsson R."/>
            <person name="Marteinsson V.T."/>
        </authorList>
    </citation>
    <scope>NUCLEOTIDE SEQUENCE [LARGE SCALE GENOMIC DNA]</scope>
    <source>
        <strain evidence="6 7">Hp12</strain>
    </source>
</reference>
<evidence type="ECO:0000313" key="6">
    <source>
        <dbReference type="EMBL" id="PVZ70617.1"/>
    </source>
</evidence>
<evidence type="ECO:0000313" key="7">
    <source>
        <dbReference type="Proteomes" id="UP000244906"/>
    </source>
</evidence>
<evidence type="ECO:0000256" key="4">
    <source>
        <dbReference type="ARBA" id="ARBA00022833"/>
    </source>
</evidence>
<dbReference type="Gene3D" id="3.60.15.10">
    <property type="entry name" value="Ribonuclease Z/Hydroxyacylglutathione hydrolase-like"/>
    <property type="match status" value="1"/>
</dbReference>
<dbReference type="InterPro" id="IPR051453">
    <property type="entry name" value="MBL_Glyoxalase_II"/>
</dbReference>
<dbReference type="RefSeq" id="WP_116686688.1">
    <property type="nucleotide sequence ID" value="NZ_CAWNYD010000002.1"/>
</dbReference>
<dbReference type="Proteomes" id="UP000244906">
    <property type="component" value="Unassembled WGS sequence"/>
</dbReference>
<evidence type="ECO:0000256" key="2">
    <source>
        <dbReference type="ARBA" id="ARBA00022723"/>
    </source>
</evidence>
<evidence type="ECO:0000256" key="3">
    <source>
        <dbReference type="ARBA" id="ARBA00022801"/>
    </source>
</evidence>
<dbReference type="PANTHER" id="PTHR46233:SF3">
    <property type="entry name" value="HYDROXYACYLGLUTATHIONE HYDROLASE GLOC"/>
    <property type="match status" value="1"/>
</dbReference>
<dbReference type="GO" id="GO:0046872">
    <property type="term" value="F:metal ion binding"/>
    <property type="evidence" value="ECO:0007669"/>
    <property type="project" value="UniProtKB-KW"/>
</dbReference>
<evidence type="ECO:0000259" key="5">
    <source>
        <dbReference type="SMART" id="SM00849"/>
    </source>
</evidence>
<dbReference type="PANTHER" id="PTHR46233">
    <property type="entry name" value="HYDROXYACYLGLUTATHIONE HYDROLASE GLOC"/>
    <property type="match status" value="1"/>
</dbReference>
<dbReference type="SMART" id="SM00849">
    <property type="entry name" value="Lactamase_B"/>
    <property type="match status" value="1"/>
</dbReference>
<feature type="domain" description="Metallo-beta-lactamase" evidence="5">
    <location>
        <begin position="14"/>
        <end position="194"/>
    </location>
</feature>
<dbReference type="InterPro" id="IPR001279">
    <property type="entry name" value="Metallo-B-lactamas"/>
</dbReference>
<keyword evidence="7" id="KW-1185">Reference proteome</keyword>
<comment type="cofactor">
    <cofactor evidence="1">
        <name>Zn(2+)</name>
        <dbReference type="ChEBI" id="CHEBI:29105"/>
    </cofactor>
</comment>
<proteinExistence type="predicted"/>
<dbReference type="GO" id="GO:0016787">
    <property type="term" value="F:hydrolase activity"/>
    <property type="evidence" value="ECO:0007669"/>
    <property type="project" value="UniProtKB-KW"/>
</dbReference>
<dbReference type="Pfam" id="PF00753">
    <property type="entry name" value="Lactamase_B"/>
    <property type="match status" value="1"/>
</dbReference>
<keyword evidence="2" id="KW-0479">Metal-binding</keyword>
<dbReference type="InterPro" id="IPR036866">
    <property type="entry name" value="RibonucZ/Hydroxyglut_hydro"/>
</dbReference>
<dbReference type="CDD" id="cd07737">
    <property type="entry name" value="YcbL-like_MBL-fold"/>
    <property type="match status" value="1"/>
</dbReference>
<protein>
    <recommendedName>
        <fullName evidence="5">Metallo-beta-lactamase domain-containing protein</fullName>
    </recommendedName>
</protein>
<dbReference type="AlphaFoldDB" id="A0A2V1GZ12"/>
<gene>
    <name evidence="6" type="ORF">DC094_08555</name>
</gene>
<keyword evidence="3" id="KW-0378">Hydrolase</keyword>
<evidence type="ECO:0000256" key="1">
    <source>
        <dbReference type="ARBA" id="ARBA00001947"/>
    </source>
</evidence>
<dbReference type="SUPFAM" id="SSF56281">
    <property type="entry name" value="Metallo-hydrolase/oxidoreductase"/>
    <property type="match status" value="1"/>
</dbReference>
<name>A0A2V1GZ12_9GAMM</name>
<comment type="caution">
    <text evidence="6">The sequence shown here is derived from an EMBL/GenBank/DDBJ whole genome shotgun (WGS) entry which is preliminary data.</text>
</comment>
<sequence length="216" mass="23676">MALKFKTIPVTHFSQNCTLLWCDETNQAAIVDPGGNLERIEAALQETGVELKQILLTHGHLDHVGGTGDLAEQKGLLIYGPHLADAFWIEALDDQAKRFYLDPVTGFTPTKWLDDGDSVQIGNQTLEVFHTPGHTPGHITFLNRENKLAMVGDVLFAGSIGRTDFPGSDHQALINSIRDKLFPQGDDIEFIPGHGPRSTFGAERESNPFVADSKFG</sequence>
<organism evidence="6 7">
    <name type="scientific">Pelagibaculum spongiae</name>
    <dbReference type="NCBI Taxonomy" id="2080658"/>
    <lineage>
        <taxon>Bacteria</taxon>
        <taxon>Pseudomonadati</taxon>
        <taxon>Pseudomonadota</taxon>
        <taxon>Gammaproteobacteria</taxon>
        <taxon>Oceanospirillales</taxon>
        <taxon>Pelagibaculum</taxon>
    </lineage>
</organism>
<dbReference type="EMBL" id="QDDL01000002">
    <property type="protein sequence ID" value="PVZ70617.1"/>
    <property type="molecule type" value="Genomic_DNA"/>
</dbReference>